<dbReference type="PROSITE" id="PS50887">
    <property type="entry name" value="GGDEF"/>
    <property type="match status" value="1"/>
</dbReference>
<dbReference type="EMBL" id="ARXV01000019">
    <property type="protein sequence ID" value="KGD63271.1"/>
    <property type="molecule type" value="Genomic_DNA"/>
</dbReference>
<dbReference type="STRING" id="1177154.Y5S_03426"/>
<dbReference type="Pfam" id="PF08447">
    <property type="entry name" value="PAS_3"/>
    <property type="match status" value="1"/>
</dbReference>
<feature type="domain" description="GGDEF" evidence="4">
    <location>
        <begin position="356"/>
        <end position="489"/>
    </location>
</feature>
<dbReference type="CDD" id="cd00130">
    <property type="entry name" value="PAS"/>
    <property type="match status" value="1"/>
</dbReference>
<dbReference type="InterPro" id="IPR013655">
    <property type="entry name" value="PAS_fold_3"/>
</dbReference>
<feature type="coiled-coil region" evidence="1">
    <location>
        <begin position="298"/>
        <end position="328"/>
    </location>
</feature>
<dbReference type="NCBIfam" id="TIGR00254">
    <property type="entry name" value="GGDEF"/>
    <property type="match status" value="1"/>
</dbReference>
<dbReference type="InterPro" id="IPR000014">
    <property type="entry name" value="PAS"/>
</dbReference>
<dbReference type="PANTHER" id="PTHR44757">
    <property type="entry name" value="DIGUANYLATE CYCLASE DGCP"/>
    <property type="match status" value="1"/>
</dbReference>
<dbReference type="InterPro" id="IPR043128">
    <property type="entry name" value="Rev_trsase/Diguanyl_cyclase"/>
</dbReference>
<dbReference type="InterPro" id="IPR000160">
    <property type="entry name" value="GGDEF_dom"/>
</dbReference>
<evidence type="ECO:0000259" key="4">
    <source>
        <dbReference type="PROSITE" id="PS50887"/>
    </source>
</evidence>
<dbReference type="SUPFAM" id="SSF55073">
    <property type="entry name" value="Nucleotide cyclase"/>
    <property type="match status" value="1"/>
</dbReference>
<dbReference type="InterPro" id="IPR000700">
    <property type="entry name" value="PAS-assoc_C"/>
</dbReference>
<dbReference type="Gene3D" id="3.30.450.40">
    <property type="match status" value="1"/>
</dbReference>
<dbReference type="SMART" id="SM00065">
    <property type="entry name" value="GAF"/>
    <property type="match status" value="1"/>
</dbReference>
<feature type="domain" description="PAC" evidence="3">
    <location>
        <begin position="258"/>
        <end position="310"/>
    </location>
</feature>
<sequence>MDRTVDDLRDFSVTSMRALHQLSLLDRTDLPTLFQAYLKCGCELLGLSVGIVSQIDHGRYTVSAVEGGSGINPGDVFPLGETYCHAVINKQGSVALHHVGALNEMRSHPAYLSMQLESYIATPLRVCGHIVGTLNFSDAQARPEPFTVEELEFLELMAQSLSQVLEQDHLQREQLQSDMAREASEALFEAAFQHAAIAMAIVAADGRWLRVNDAVCDLLGYSSRELLGMDFQSITHPDDLNKDLEQVQALLRGDKNQYWMTKRYFQRSGELVWALLAVSIVRNADGSPRCFLSQIKDISAQREAENALQAKRDELEQMNMELVQLARTDGLTGLSNRDVMMEALRQSHMSCARSGEPLSCLFMELDGFRGFNERYGHSEGDVLLKTVADTLAQRIGKQGVVGRYSADVFMMLLPEKGLNSALEIAESCRSQISLLPELPEPVSLSVGVAALLPEEGEALPDTDDLLRTADLALFAARETGGNGVRAVRAEAGAQPA</sequence>
<dbReference type="SUPFAM" id="SSF55785">
    <property type="entry name" value="PYP-like sensor domain (PAS domain)"/>
    <property type="match status" value="1"/>
</dbReference>
<proteinExistence type="predicted"/>
<dbReference type="SMART" id="SM00086">
    <property type="entry name" value="PAC"/>
    <property type="match status" value="1"/>
</dbReference>
<dbReference type="InterPro" id="IPR035965">
    <property type="entry name" value="PAS-like_dom_sf"/>
</dbReference>
<dbReference type="CDD" id="cd01949">
    <property type="entry name" value="GGDEF"/>
    <property type="match status" value="1"/>
</dbReference>
<comment type="caution">
    <text evidence="5">The sequence shown here is derived from an EMBL/GenBank/DDBJ whole genome shotgun (WGS) entry which is preliminary data.</text>
</comment>
<name>A0A095SF71_9GAMM</name>
<gene>
    <name evidence="5" type="ORF">Y5S_03426</name>
</gene>
<dbReference type="SMART" id="SM00091">
    <property type="entry name" value="PAS"/>
    <property type="match status" value="1"/>
</dbReference>
<reference evidence="5 6" key="1">
    <citation type="submission" date="2012-09" db="EMBL/GenBank/DDBJ databases">
        <title>Genome Sequence of alkane-degrading Bacterium Alcanivorax sp. 19-m-6.</title>
        <authorList>
            <person name="Lai Q."/>
            <person name="Shao Z."/>
        </authorList>
    </citation>
    <scope>NUCLEOTIDE SEQUENCE [LARGE SCALE GENOMIC DNA]</scope>
    <source>
        <strain evidence="5 6">19-m-6</strain>
    </source>
</reference>
<dbReference type="NCBIfam" id="TIGR00229">
    <property type="entry name" value="sensory_box"/>
    <property type="match status" value="1"/>
</dbReference>
<dbReference type="InterPro" id="IPR003018">
    <property type="entry name" value="GAF"/>
</dbReference>
<accession>A0A095SF71</accession>
<protein>
    <submittedName>
        <fullName evidence="5">GAF/PAS/GGDEF domain-containing protein</fullName>
    </submittedName>
</protein>
<evidence type="ECO:0000259" key="3">
    <source>
        <dbReference type="PROSITE" id="PS50113"/>
    </source>
</evidence>
<dbReference type="eggNOG" id="COG2203">
    <property type="taxonomic scope" value="Bacteria"/>
</dbReference>
<dbReference type="InterPro" id="IPR029016">
    <property type="entry name" value="GAF-like_dom_sf"/>
</dbReference>
<dbReference type="InterPro" id="IPR001610">
    <property type="entry name" value="PAC"/>
</dbReference>
<dbReference type="InterPro" id="IPR029787">
    <property type="entry name" value="Nucleotide_cyclase"/>
</dbReference>
<dbReference type="Gene3D" id="3.30.70.270">
    <property type="match status" value="1"/>
</dbReference>
<dbReference type="eggNOG" id="COG2199">
    <property type="taxonomic scope" value="Bacteria"/>
</dbReference>
<dbReference type="PANTHER" id="PTHR44757:SF2">
    <property type="entry name" value="BIOFILM ARCHITECTURE MAINTENANCE PROTEIN MBAA"/>
    <property type="match status" value="1"/>
</dbReference>
<keyword evidence="1" id="KW-0175">Coiled coil</keyword>
<keyword evidence="6" id="KW-1185">Reference proteome</keyword>
<dbReference type="Pfam" id="PF01590">
    <property type="entry name" value="GAF"/>
    <property type="match status" value="1"/>
</dbReference>
<dbReference type="RefSeq" id="WP_035234843.1">
    <property type="nucleotide sequence ID" value="NZ_ARXV01000019.1"/>
</dbReference>
<dbReference type="Pfam" id="PF00990">
    <property type="entry name" value="GGDEF"/>
    <property type="match status" value="1"/>
</dbReference>
<dbReference type="SMART" id="SM00267">
    <property type="entry name" value="GGDEF"/>
    <property type="match status" value="1"/>
</dbReference>
<dbReference type="AlphaFoldDB" id="A0A095SF71"/>
<dbReference type="Gene3D" id="3.30.450.20">
    <property type="entry name" value="PAS domain"/>
    <property type="match status" value="1"/>
</dbReference>
<evidence type="ECO:0000259" key="2">
    <source>
        <dbReference type="PROSITE" id="PS50112"/>
    </source>
</evidence>
<evidence type="ECO:0000313" key="6">
    <source>
        <dbReference type="Proteomes" id="UP000029444"/>
    </source>
</evidence>
<dbReference type="SUPFAM" id="SSF55781">
    <property type="entry name" value="GAF domain-like"/>
    <property type="match status" value="1"/>
</dbReference>
<dbReference type="Proteomes" id="UP000029444">
    <property type="component" value="Unassembled WGS sequence"/>
</dbReference>
<dbReference type="InterPro" id="IPR052155">
    <property type="entry name" value="Biofilm_reg_signaling"/>
</dbReference>
<dbReference type="PATRIC" id="fig|1177154.3.peg.3435"/>
<dbReference type="PROSITE" id="PS50112">
    <property type="entry name" value="PAS"/>
    <property type="match status" value="1"/>
</dbReference>
<evidence type="ECO:0000313" key="5">
    <source>
        <dbReference type="EMBL" id="KGD63271.1"/>
    </source>
</evidence>
<organism evidence="5 6">
    <name type="scientific">Alcanivorax nanhaiticus</name>
    <dbReference type="NCBI Taxonomy" id="1177154"/>
    <lineage>
        <taxon>Bacteria</taxon>
        <taxon>Pseudomonadati</taxon>
        <taxon>Pseudomonadota</taxon>
        <taxon>Gammaproteobacteria</taxon>
        <taxon>Oceanospirillales</taxon>
        <taxon>Alcanivoracaceae</taxon>
        <taxon>Alcanivorax</taxon>
    </lineage>
</organism>
<feature type="domain" description="PAS" evidence="2">
    <location>
        <begin position="184"/>
        <end position="254"/>
    </location>
</feature>
<dbReference type="PROSITE" id="PS50113">
    <property type="entry name" value="PAC"/>
    <property type="match status" value="1"/>
</dbReference>
<evidence type="ECO:0000256" key="1">
    <source>
        <dbReference type="SAM" id="Coils"/>
    </source>
</evidence>